<dbReference type="Gene3D" id="1.10.287.1060">
    <property type="entry name" value="ESAT-6-like"/>
    <property type="match status" value="1"/>
</dbReference>
<dbReference type="InterPro" id="IPR010310">
    <property type="entry name" value="T7SS_ESAT-6-like"/>
</dbReference>
<sequence length="105" mass="11265">MAGTPQLHLDFPTFQKCANDYAATIPPIDKTVDKLNAAVEAAKTGWEGAAKDAFKRFADELQAEILAVNKDLGIVSQALDTGEKKVASAEDQSVSGFTTLNFNYV</sequence>
<name>A0ABW7XAD8_9NOCA</name>
<dbReference type="RefSeq" id="WP_054811312.1">
    <property type="nucleotide sequence ID" value="NZ_JBEYCD010000003.1"/>
</dbReference>
<dbReference type="InterPro" id="IPR036689">
    <property type="entry name" value="ESAT-6-like_sf"/>
</dbReference>
<accession>A0ABW7XAD8</accession>
<keyword evidence="2" id="KW-1185">Reference proteome</keyword>
<evidence type="ECO:0000313" key="2">
    <source>
        <dbReference type="Proteomes" id="UP001611415"/>
    </source>
</evidence>
<evidence type="ECO:0000313" key="1">
    <source>
        <dbReference type="EMBL" id="MFI2478102.1"/>
    </source>
</evidence>
<dbReference type="Proteomes" id="UP001611415">
    <property type="component" value="Unassembled WGS sequence"/>
</dbReference>
<comment type="caution">
    <text evidence="1">The sequence shown here is derived from an EMBL/GenBank/DDBJ whole genome shotgun (WGS) entry which is preliminary data.</text>
</comment>
<dbReference type="SUPFAM" id="SSF140453">
    <property type="entry name" value="EsxAB dimer-like"/>
    <property type="match status" value="1"/>
</dbReference>
<organism evidence="1 2">
    <name type="scientific">Nocardia xishanensis</name>
    <dbReference type="NCBI Taxonomy" id="238964"/>
    <lineage>
        <taxon>Bacteria</taxon>
        <taxon>Bacillati</taxon>
        <taxon>Actinomycetota</taxon>
        <taxon>Actinomycetes</taxon>
        <taxon>Mycobacteriales</taxon>
        <taxon>Nocardiaceae</taxon>
        <taxon>Nocardia</taxon>
    </lineage>
</organism>
<proteinExistence type="predicted"/>
<gene>
    <name evidence="1" type="ORF">ACH49W_32480</name>
</gene>
<dbReference type="EMBL" id="JBIRYO010000033">
    <property type="protein sequence ID" value="MFI2478102.1"/>
    <property type="molecule type" value="Genomic_DNA"/>
</dbReference>
<reference evidence="1 2" key="1">
    <citation type="submission" date="2024-10" db="EMBL/GenBank/DDBJ databases">
        <title>The Natural Products Discovery Center: Release of the First 8490 Sequenced Strains for Exploring Actinobacteria Biosynthetic Diversity.</title>
        <authorList>
            <person name="Kalkreuter E."/>
            <person name="Kautsar S.A."/>
            <person name="Yang D."/>
            <person name="Bader C.D."/>
            <person name="Teijaro C.N."/>
            <person name="Fluegel L."/>
            <person name="Davis C.M."/>
            <person name="Simpson J.R."/>
            <person name="Lauterbach L."/>
            <person name="Steele A.D."/>
            <person name="Gui C."/>
            <person name="Meng S."/>
            <person name="Li G."/>
            <person name="Viehrig K."/>
            <person name="Ye F."/>
            <person name="Su P."/>
            <person name="Kiefer A.F."/>
            <person name="Nichols A."/>
            <person name="Cepeda A.J."/>
            <person name="Yan W."/>
            <person name="Fan B."/>
            <person name="Jiang Y."/>
            <person name="Adhikari A."/>
            <person name="Zheng C.-J."/>
            <person name="Schuster L."/>
            <person name="Cowan T.M."/>
            <person name="Smanski M.J."/>
            <person name="Chevrette M.G."/>
            <person name="De Carvalho L.P.S."/>
            <person name="Shen B."/>
        </authorList>
    </citation>
    <scope>NUCLEOTIDE SEQUENCE [LARGE SCALE GENOMIC DNA]</scope>
    <source>
        <strain evidence="1 2">NPDC019275</strain>
    </source>
</reference>
<protein>
    <submittedName>
        <fullName evidence="1">WXG100 family type VII secretion target</fullName>
    </submittedName>
</protein>
<dbReference type="Pfam" id="PF06013">
    <property type="entry name" value="WXG100"/>
    <property type="match status" value="1"/>
</dbReference>